<reference evidence="1" key="1">
    <citation type="journal article" date="2014" name="Int. J. Syst. Evol. Microbiol.">
        <title>Complete genome sequence of Corynebacterium casei LMG S-19264T (=DSM 44701T), isolated from a smear-ripened cheese.</title>
        <authorList>
            <consortium name="US DOE Joint Genome Institute (JGI-PGF)"/>
            <person name="Walter F."/>
            <person name="Albersmeier A."/>
            <person name="Kalinowski J."/>
            <person name="Ruckert C."/>
        </authorList>
    </citation>
    <scope>NUCLEOTIDE SEQUENCE</scope>
    <source>
        <strain evidence="1">CGMCC 1.15034</strain>
    </source>
</reference>
<reference evidence="1" key="3">
    <citation type="submission" date="2022-12" db="EMBL/GenBank/DDBJ databases">
        <authorList>
            <person name="Sun Q."/>
            <person name="Zhou Y."/>
        </authorList>
    </citation>
    <scope>NUCLEOTIDE SEQUENCE</scope>
    <source>
        <strain evidence="1">CGMCC 1.15034</strain>
    </source>
</reference>
<proteinExistence type="predicted"/>
<evidence type="ECO:0000313" key="2">
    <source>
        <dbReference type="EMBL" id="QOZ60508.1"/>
    </source>
</evidence>
<evidence type="ECO:0008006" key="5">
    <source>
        <dbReference type="Google" id="ProtNLM"/>
    </source>
</evidence>
<reference evidence="2 3" key="2">
    <citation type="submission" date="2018-06" db="EMBL/GenBank/DDBJ databases">
        <title>Comparative genomics of rhizobia nodulating Arachis hypogaea in China.</title>
        <authorList>
            <person name="Li Y."/>
        </authorList>
    </citation>
    <scope>NUCLEOTIDE SEQUENCE [LARGE SCALE GENOMIC DNA]</scope>
    <source>
        <strain evidence="2 3">CCBAU 51658</strain>
    </source>
</reference>
<dbReference type="EMBL" id="BMHC01000004">
    <property type="protein sequence ID" value="GGI23801.1"/>
    <property type="molecule type" value="Genomic_DNA"/>
</dbReference>
<dbReference type="Proteomes" id="UP000593880">
    <property type="component" value="Chromosome"/>
</dbReference>
<evidence type="ECO:0000313" key="4">
    <source>
        <dbReference type="Proteomes" id="UP000625079"/>
    </source>
</evidence>
<dbReference type="OrthoDB" id="9256169at2"/>
<keyword evidence="3" id="KW-1185">Reference proteome</keyword>
<dbReference type="Proteomes" id="UP000625079">
    <property type="component" value="Unassembled WGS sequence"/>
</dbReference>
<dbReference type="RefSeq" id="WP_128966112.1">
    <property type="nucleotide sequence ID" value="NZ_BMHC01000004.1"/>
</dbReference>
<accession>A0A410V708</accession>
<evidence type="ECO:0000313" key="1">
    <source>
        <dbReference type="EMBL" id="GGI23801.1"/>
    </source>
</evidence>
<evidence type="ECO:0000313" key="3">
    <source>
        <dbReference type="Proteomes" id="UP000593880"/>
    </source>
</evidence>
<gene>
    <name evidence="1" type="ORF">GCM10010987_26200</name>
    <name evidence="2" type="ORF">XH86_18610</name>
</gene>
<sequence>MAERTEFVVEVNGRDRSLFSVAERPNGDLLIFFEHAERFGYDACGSEIRTQKYSVHVSPNSAEFSTLKQTLLLQDDTETTTSALTDAPKKGGFFVVFSRRPPDLASDRYLSNDDKHTKIRLGGSGVDANLALVYCVAIGGAKSSFGPKPNMGVIEYKFANFTLVVLSHYLTLPPHRNGDLLHVMTAPPQLGGSADEQTMLRNLMRGKDASGILDDFNSHSLLLANSLAHHLLKEIEDPALKKHLLTFIDNTVEQLGDAGTLVIIRSDSP</sequence>
<organism evidence="1 4">
    <name type="scientific">Bradyrhizobium guangdongense</name>
    <dbReference type="NCBI Taxonomy" id="1325090"/>
    <lineage>
        <taxon>Bacteria</taxon>
        <taxon>Pseudomonadati</taxon>
        <taxon>Pseudomonadota</taxon>
        <taxon>Alphaproteobacteria</taxon>
        <taxon>Hyphomicrobiales</taxon>
        <taxon>Nitrobacteraceae</taxon>
        <taxon>Bradyrhizobium</taxon>
    </lineage>
</organism>
<dbReference type="EMBL" id="CP030057">
    <property type="protein sequence ID" value="QOZ60508.1"/>
    <property type="molecule type" value="Genomic_DNA"/>
</dbReference>
<protein>
    <recommendedName>
        <fullName evidence="5">DUF1828 domain-containing protein</fullName>
    </recommendedName>
</protein>
<name>A0A410V708_9BRAD</name>
<dbReference type="AlphaFoldDB" id="A0A410V708"/>